<comment type="catalytic activity">
    <reaction evidence="9">
        <text>an alpha-Kdo-(2-&gt;4)-alpha-Kdo-(2-&gt;6)-lipid IVA + a fatty acyl-[ACP] = an alpha-Kdo-(2-&gt;4)-alpha-Kdo-(2-&gt;6)-(acyl)-lipid IVA + holo-[ACP]</text>
        <dbReference type="Rhea" id="RHEA:69396"/>
        <dbReference type="Rhea" id="RHEA-COMP:9685"/>
        <dbReference type="Rhea" id="RHEA-COMP:14125"/>
        <dbReference type="ChEBI" id="CHEBI:64479"/>
        <dbReference type="ChEBI" id="CHEBI:138651"/>
        <dbReference type="ChEBI" id="CHEBI:176429"/>
        <dbReference type="ChEBI" id="CHEBI:176430"/>
        <dbReference type="EC" id="2.3.1.241"/>
    </reaction>
</comment>
<dbReference type="HAMAP" id="MF_01942">
    <property type="entry name" value="Lipid_A_LpxL_LpxP"/>
    <property type="match status" value="1"/>
</dbReference>
<dbReference type="UniPathway" id="UPA00030"/>
<accession>A0A0S2TAN5</accession>
<dbReference type="PANTHER" id="PTHR30606:SF9">
    <property type="entry name" value="LIPID A BIOSYNTHESIS LAUROYLTRANSFERASE"/>
    <property type="match status" value="1"/>
</dbReference>
<evidence type="ECO:0000256" key="2">
    <source>
        <dbReference type="ARBA" id="ARBA00022519"/>
    </source>
</evidence>
<name>A0A0S2TAN5_9GAMM</name>
<keyword evidence="4 9" id="KW-0812">Transmembrane</keyword>
<evidence type="ECO:0000313" key="10">
    <source>
        <dbReference type="EMBL" id="ALP52188.1"/>
    </source>
</evidence>
<evidence type="ECO:0000256" key="7">
    <source>
        <dbReference type="ARBA" id="ARBA00023136"/>
    </source>
</evidence>
<evidence type="ECO:0000256" key="3">
    <source>
        <dbReference type="ARBA" id="ARBA00022679"/>
    </source>
</evidence>
<feature type="short sequence motif" description="HXXXXD motif" evidence="9">
    <location>
        <begin position="135"/>
        <end position="140"/>
    </location>
</feature>
<evidence type="ECO:0000256" key="9">
    <source>
        <dbReference type="HAMAP-Rule" id="MF_01942"/>
    </source>
</evidence>
<dbReference type="EC" id="2.3.1.241" evidence="9"/>
<keyword evidence="1 9" id="KW-1003">Cell membrane</keyword>
<keyword evidence="11" id="KW-1185">Reference proteome</keyword>
<dbReference type="CDD" id="cd07984">
    <property type="entry name" value="LPLAT_LABLAT-like"/>
    <property type="match status" value="1"/>
</dbReference>
<evidence type="ECO:0000313" key="11">
    <source>
        <dbReference type="Proteomes" id="UP000055136"/>
    </source>
</evidence>
<dbReference type="Proteomes" id="UP000055136">
    <property type="component" value="Chromosome"/>
</dbReference>
<keyword evidence="8 9" id="KW-0012">Acyltransferase</keyword>
<dbReference type="GO" id="GO:0009245">
    <property type="term" value="P:lipid A biosynthetic process"/>
    <property type="evidence" value="ECO:0007669"/>
    <property type="project" value="InterPro"/>
</dbReference>
<comment type="subcellular location">
    <subcellularLocation>
        <location evidence="9">Cell inner membrane</location>
        <topology evidence="9">Single-pass membrane protein</topology>
    </subcellularLocation>
</comment>
<sequence length="310" mass="35579">MSNRSRARLDPRPYLAPRYWPLWLGFGLLRLAILLPYRWQLGLGGLLGRLMQLAIPRRRHIAETNIRLCFPHLREAERQAIVNESFRSTGISLFEIGLCWWGSERKLAPLCHIDGLEHLEAAHQQRKGVILFSAHFTCLEIGGRLLARHAPFYVMYKYHRNPLFEAVMKDGRERRFLGAIERSDVRSMLKTLKQGHVCWYALDQDFGTVNAVFAPFFGIPAATLTSTSRLAKLTGAAVVPCFVRRLDHGRGYQLTLLPALTDFPSGDDQADATRTNALIENEVRKAPAQYLWMHRRFKSRPKGEADVYRR</sequence>
<dbReference type="AlphaFoldDB" id="A0A0S2TAN5"/>
<reference evidence="10" key="1">
    <citation type="submission" date="2015-10" db="EMBL/GenBank/DDBJ databases">
        <title>Description of Candidatus Tenderia electrophaga gen. nov, sp. nov., an Uncultivated Electroautotroph from a Biocathode Enrichment.</title>
        <authorList>
            <person name="Eddie B.J."/>
            <person name="Malanoski A.P."/>
            <person name="Wang Z."/>
            <person name="Hall R.J."/>
            <person name="Oh S.D."/>
            <person name="Heiner C."/>
            <person name="Lin B."/>
            <person name="Strycharz-Glaven S.M."/>
        </authorList>
    </citation>
    <scope>NUCLEOTIDE SEQUENCE [LARGE SCALE GENOMIC DNA]</scope>
    <source>
        <strain evidence="10">NRL1</strain>
    </source>
</reference>
<dbReference type="InterPro" id="IPR004960">
    <property type="entry name" value="LipA_acyltrans"/>
</dbReference>
<evidence type="ECO:0000256" key="5">
    <source>
        <dbReference type="ARBA" id="ARBA00022985"/>
    </source>
</evidence>
<feature type="transmembrane region" description="Helical" evidence="9">
    <location>
        <begin position="20"/>
        <end position="39"/>
    </location>
</feature>
<keyword evidence="3 9" id="KW-0808">Transferase</keyword>
<evidence type="ECO:0000256" key="1">
    <source>
        <dbReference type="ARBA" id="ARBA00022475"/>
    </source>
</evidence>
<dbReference type="Pfam" id="PF03279">
    <property type="entry name" value="Lip_A_acyltrans"/>
    <property type="match status" value="1"/>
</dbReference>
<dbReference type="NCBIfam" id="TIGR02207">
    <property type="entry name" value="lipid_A_htrB"/>
    <property type="match status" value="1"/>
</dbReference>
<comment type="pathway">
    <text evidence="9">Glycolipid biosynthesis; KDO(2)-lipid A biosynthesis; KDO(2)-lipid A from CMP-3-deoxy-D-manno-octulosonate and lipid IV(A): step 3/4.</text>
</comment>
<comment type="pathway">
    <text evidence="9">Bacterial outer membrane biogenesis; lipopolysaccharide biosynthesis.</text>
</comment>
<dbReference type="PIRSF" id="PIRSF026649">
    <property type="entry name" value="MsbB"/>
    <property type="match status" value="1"/>
</dbReference>
<keyword evidence="2 9" id="KW-0997">Cell inner membrane</keyword>
<dbReference type="GO" id="GO:0036104">
    <property type="term" value="P:Kdo2-lipid A biosynthetic process"/>
    <property type="evidence" value="ECO:0007669"/>
    <property type="project" value="UniProtKB-UniRule"/>
</dbReference>
<dbReference type="PANTHER" id="PTHR30606">
    <property type="entry name" value="LIPID A BIOSYNTHESIS LAUROYL ACYLTRANSFERASE"/>
    <property type="match status" value="1"/>
</dbReference>
<proteinExistence type="inferred from homology"/>
<protein>
    <recommendedName>
        <fullName evidence="9">Lipid A biosynthesis acyltransferase</fullName>
        <ecNumber evidence="9">2.3.1.241</ecNumber>
    </recommendedName>
    <alternativeName>
        <fullName evidence="9">Kdo(2)-lipid IV(A) acyltransferase</fullName>
    </alternativeName>
</protein>
<keyword evidence="6 9" id="KW-1133">Transmembrane helix</keyword>
<dbReference type="GO" id="GO:0005886">
    <property type="term" value="C:plasma membrane"/>
    <property type="evidence" value="ECO:0007669"/>
    <property type="project" value="UniProtKB-SubCell"/>
</dbReference>
<dbReference type="InterPro" id="IPR011920">
    <property type="entry name" value="Lipid_A_LpxL_LpxP"/>
</dbReference>
<dbReference type="GO" id="GO:0009103">
    <property type="term" value="P:lipopolysaccharide biosynthetic process"/>
    <property type="evidence" value="ECO:0007669"/>
    <property type="project" value="UniProtKB-UniRule"/>
</dbReference>
<keyword evidence="5 9" id="KW-0448">Lipopolysaccharide biosynthesis</keyword>
<comment type="function">
    <text evidence="9">Catalyzes the transfer of an acyl chain from an acyl-[acyl-carrier-protein] (ACP) to a Kdo(2)-lipid IV(A) to form a Kdo(2)-(acyl)-lipid IV(A).</text>
</comment>
<dbReference type="STRING" id="1748243.Tel_02955"/>
<dbReference type="KEGG" id="tee:Tel_02955"/>
<dbReference type="EMBL" id="CP013099">
    <property type="protein sequence ID" value="ALP52188.1"/>
    <property type="molecule type" value="Genomic_DNA"/>
</dbReference>
<evidence type="ECO:0000256" key="6">
    <source>
        <dbReference type="ARBA" id="ARBA00022989"/>
    </source>
</evidence>
<gene>
    <name evidence="9" type="primary">lpxL</name>
    <name evidence="10" type="ORF">Tel_02955</name>
</gene>
<dbReference type="GO" id="GO:0008913">
    <property type="term" value="F:Kdo2-lipid IVA acyltransferase activity"/>
    <property type="evidence" value="ECO:0007669"/>
    <property type="project" value="UniProtKB-EC"/>
</dbReference>
<keyword evidence="7 9" id="KW-0472">Membrane</keyword>
<dbReference type="UniPathway" id="UPA00360">
    <property type="reaction ID" value="UER00485"/>
</dbReference>
<evidence type="ECO:0000256" key="4">
    <source>
        <dbReference type="ARBA" id="ARBA00022692"/>
    </source>
</evidence>
<evidence type="ECO:0000256" key="8">
    <source>
        <dbReference type="ARBA" id="ARBA00023315"/>
    </source>
</evidence>
<organism evidence="10 11">
    <name type="scientific">Candidatus Tenderia electrophaga</name>
    <dbReference type="NCBI Taxonomy" id="1748243"/>
    <lineage>
        <taxon>Bacteria</taxon>
        <taxon>Pseudomonadati</taxon>
        <taxon>Pseudomonadota</taxon>
        <taxon>Gammaproteobacteria</taxon>
        <taxon>Candidatus Tenderiales</taxon>
        <taxon>Candidatus Tenderiaceae</taxon>
        <taxon>Candidatus Tenderia</taxon>
    </lineage>
</organism>
<comment type="similarity">
    <text evidence="9">Belongs to the LpxL/LpxM/LpxP family.</text>
</comment>